<protein>
    <submittedName>
        <fullName evidence="1">Uncharacterized protein</fullName>
    </submittedName>
</protein>
<evidence type="ECO:0000313" key="2">
    <source>
        <dbReference type="Proteomes" id="UP000230481"/>
    </source>
</evidence>
<organism evidence="1 2">
    <name type="scientific">Candidatus Campbellbacteria bacterium CG10_big_fil_rev_8_21_14_0_10_35_52</name>
    <dbReference type="NCBI Taxonomy" id="1974527"/>
    <lineage>
        <taxon>Bacteria</taxon>
        <taxon>Candidatus Campbelliibacteriota</taxon>
    </lineage>
</organism>
<gene>
    <name evidence="1" type="ORF">COT82_02615</name>
</gene>
<dbReference type="InterPro" id="IPR016155">
    <property type="entry name" value="Mopterin_synth/thiamin_S_b"/>
</dbReference>
<evidence type="ECO:0000313" key="1">
    <source>
        <dbReference type="EMBL" id="PIT96552.1"/>
    </source>
</evidence>
<reference evidence="2" key="1">
    <citation type="submission" date="2017-09" db="EMBL/GenBank/DDBJ databases">
        <title>Depth-based differentiation of microbial function through sediment-hosted aquifers and enrichment of novel symbionts in the deep terrestrial subsurface.</title>
        <authorList>
            <person name="Probst A.J."/>
            <person name="Ladd B."/>
            <person name="Jarett J.K."/>
            <person name="Geller-Mcgrath D.E."/>
            <person name="Sieber C.M.K."/>
            <person name="Emerson J.B."/>
            <person name="Anantharaman K."/>
            <person name="Thomas B.C."/>
            <person name="Malmstrom R."/>
            <person name="Stieglmeier M."/>
            <person name="Klingl A."/>
            <person name="Woyke T."/>
            <person name="Ryan C.M."/>
            <person name="Banfield J.F."/>
        </authorList>
    </citation>
    <scope>NUCLEOTIDE SEQUENCE [LARGE SCALE GENOMIC DNA]</scope>
</reference>
<dbReference type="EMBL" id="PFAA01000048">
    <property type="protein sequence ID" value="PIT96552.1"/>
    <property type="molecule type" value="Genomic_DNA"/>
</dbReference>
<dbReference type="Proteomes" id="UP000230481">
    <property type="component" value="Unassembled WGS sequence"/>
</dbReference>
<dbReference type="SUPFAM" id="SSF54285">
    <property type="entry name" value="MoaD/ThiS"/>
    <property type="match status" value="1"/>
</dbReference>
<proteinExistence type="predicted"/>
<comment type="caution">
    <text evidence="1">The sequence shown here is derived from an EMBL/GenBank/DDBJ whole genome shotgun (WGS) entry which is preliminary data.</text>
</comment>
<sequence length="139" mass="16339">MKKIFIKVIYDFSLKKIIGKYAERIEVPSGFTSLDFINFLLKKYPRISKEVPPSRFGFECNGKRPSAGYVLKDGDKYEFCAHSDDGGYEFIDQKEIQEFYKKAQTELDKEASKEEIIDRVSNMVNKLRIQRIVKKFFKN</sequence>
<dbReference type="AlphaFoldDB" id="A0A2M6WUU5"/>
<accession>A0A2M6WUU5</accession>
<name>A0A2M6WUU5_9BACT</name>